<dbReference type="AlphaFoldDB" id="A0A3B0MLV7"/>
<dbReference type="PANTHER" id="PTHR43586:SF24">
    <property type="entry name" value="BLR4730 PROTEIN"/>
    <property type="match status" value="1"/>
</dbReference>
<dbReference type="SUPFAM" id="SSF53383">
    <property type="entry name" value="PLP-dependent transferases"/>
    <property type="match status" value="1"/>
</dbReference>
<dbReference type="Gene3D" id="3.40.640.10">
    <property type="entry name" value="Type I PLP-dependent aspartate aminotransferase-like (Major domain)"/>
    <property type="match status" value="1"/>
</dbReference>
<evidence type="ECO:0000256" key="3">
    <source>
        <dbReference type="ARBA" id="ARBA00022898"/>
    </source>
</evidence>
<dbReference type="Pfam" id="PF00266">
    <property type="entry name" value="Aminotran_5"/>
    <property type="match status" value="1"/>
</dbReference>
<name>A0A3B0MLV7_9GAMM</name>
<keyword evidence="3" id="KW-0663">Pyridoxal phosphate</keyword>
<evidence type="ECO:0000256" key="2">
    <source>
        <dbReference type="ARBA" id="ARBA00022679"/>
    </source>
</evidence>
<evidence type="ECO:0000256" key="1">
    <source>
        <dbReference type="ARBA" id="ARBA00001933"/>
    </source>
</evidence>
<dbReference type="EMBL" id="UFQR01000004">
    <property type="protein sequence ID" value="SSW95386.1"/>
    <property type="molecule type" value="Genomic_DNA"/>
</dbReference>
<gene>
    <name evidence="7" type="primary">csd</name>
    <name evidence="7" type="ORF">ARTV_1244</name>
</gene>
<protein>
    <submittedName>
        <fullName evidence="7">Putative cysteine desulfurase</fullName>
        <ecNumber evidence="7">2.8.1.7</ecNumber>
    </submittedName>
</protein>
<reference evidence="7" key="1">
    <citation type="submission" date="2018-04" db="EMBL/GenBank/DDBJ databases">
        <authorList>
            <person name="Go L.Y."/>
            <person name="Mitchell J.A."/>
        </authorList>
    </citation>
    <scope>NUCLEOTIDE SEQUENCE</scope>
    <source>
        <strain evidence="7">ARTV</strain>
    </source>
</reference>
<dbReference type="Gene3D" id="3.90.1150.10">
    <property type="entry name" value="Aspartate Aminotransferase, domain 1"/>
    <property type="match status" value="1"/>
</dbReference>
<dbReference type="InterPro" id="IPR015421">
    <property type="entry name" value="PyrdxlP-dep_Trfase_major"/>
</dbReference>
<dbReference type="InterPro" id="IPR000192">
    <property type="entry name" value="Aminotrans_V_dom"/>
</dbReference>
<dbReference type="GO" id="GO:0031071">
    <property type="term" value="F:cysteine desulfurase activity"/>
    <property type="evidence" value="ECO:0007669"/>
    <property type="project" value="UniProtKB-EC"/>
</dbReference>
<evidence type="ECO:0000313" key="7">
    <source>
        <dbReference type="EMBL" id="SSW95386.1"/>
    </source>
</evidence>
<dbReference type="InterPro" id="IPR020578">
    <property type="entry name" value="Aminotrans_V_PyrdxlP_BS"/>
</dbReference>
<dbReference type="PROSITE" id="PS00595">
    <property type="entry name" value="AA_TRANSFER_CLASS_5"/>
    <property type="match status" value="1"/>
</dbReference>
<dbReference type="EC" id="2.8.1.7" evidence="7"/>
<evidence type="ECO:0000259" key="6">
    <source>
        <dbReference type="Pfam" id="PF00266"/>
    </source>
</evidence>
<feature type="domain" description="Aminotransferase class V" evidence="6">
    <location>
        <begin position="20"/>
        <end position="386"/>
    </location>
</feature>
<comment type="similarity">
    <text evidence="4">Belongs to the class-V pyridoxal-phosphate-dependent aminotransferase family.</text>
</comment>
<accession>A0A3B0MLV7</accession>
<dbReference type="InterPro" id="IPR015424">
    <property type="entry name" value="PyrdxlP-dep_Trfase"/>
</dbReference>
<evidence type="ECO:0000256" key="4">
    <source>
        <dbReference type="RuleBase" id="RU004075"/>
    </source>
</evidence>
<keyword evidence="2 7" id="KW-0808">Transferase</keyword>
<organism evidence="7">
    <name type="scientific">Arsenophonus endosymbiont of Trialeurodes vaporariorum</name>
    <dbReference type="NCBI Taxonomy" id="235567"/>
    <lineage>
        <taxon>Bacteria</taxon>
        <taxon>Pseudomonadati</taxon>
        <taxon>Pseudomonadota</taxon>
        <taxon>Gammaproteobacteria</taxon>
        <taxon>Enterobacterales</taxon>
        <taxon>Morganellaceae</taxon>
        <taxon>Arsenophonus</taxon>
    </lineage>
</organism>
<comment type="cofactor">
    <cofactor evidence="1 5">
        <name>pyridoxal 5'-phosphate</name>
        <dbReference type="ChEBI" id="CHEBI:597326"/>
    </cofactor>
</comment>
<dbReference type="PANTHER" id="PTHR43586">
    <property type="entry name" value="CYSTEINE DESULFURASE"/>
    <property type="match status" value="1"/>
</dbReference>
<dbReference type="InterPro" id="IPR015422">
    <property type="entry name" value="PyrdxlP-dep_Trfase_small"/>
</dbReference>
<evidence type="ECO:0000256" key="5">
    <source>
        <dbReference type="RuleBase" id="RU004504"/>
    </source>
</evidence>
<sequence length="394" mass="44085">MTLCLTQRRADTPGTEHVIHFNNAGASLMPEPVIRAIKEHYSREITIGGYEAAVTQRQSIENVYQELAMLINAKPADIALMENATRAWDMAFYSLPLKFGDSLLTSTTEYAGNYIPYLQRQKRDGIKVKVLNEDETGAVCLEHLKKALDNPNVRLISLPLLGTHGGPIQPVEEIGALAREARVWFFLDACQGIGHLPLNIKKIGCHVLTASGRKYLRAPRGTGFLWIDNILSSTIEPILLDHHAAKLESANHYRINHSARRFECWEANIVDRLGLGAAAAYATSLGQDNITQRILHLGKQLRTGLKDLPHIQIHDRGKYLSGIVTFTVKNIIPENVQKYLSTHPRRMNVSCSRFNSTFIDMKNRGLDAVVRAPVHAYNSEEEIDTLLNVLADIR</sequence>
<proteinExistence type="inferred from homology"/>